<dbReference type="InParanoid" id="F1A3S0"/>
<keyword evidence="9" id="KW-1185">Reference proteome</keyword>
<dbReference type="SUPFAM" id="SSF103473">
    <property type="entry name" value="MFS general substrate transporter"/>
    <property type="match status" value="1"/>
</dbReference>
<dbReference type="RefSeq" id="XP_003294313.1">
    <property type="nucleotide sequence ID" value="XM_003294265.1"/>
</dbReference>
<evidence type="ECO:0000256" key="6">
    <source>
        <dbReference type="ARBA" id="ARBA00023136"/>
    </source>
</evidence>
<dbReference type="InterPro" id="IPR036259">
    <property type="entry name" value="MFS_trans_sf"/>
</dbReference>
<feature type="transmembrane region" description="Helical" evidence="7">
    <location>
        <begin position="291"/>
        <end position="310"/>
    </location>
</feature>
<proteinExistence type="inferred from homology"/>
<dbReference type="GO" id="GO:0005337">
    <property type="term" value="F:nucleoside transmembrane transporter activity"/>
    <property type="evidence" value="ECO:0000318"/>
    <property type="project" value="GO_Central"/>
</dbReference>
<evidence type="ECO:0000256" key="4">
    <source>
        <dbReference type="ARBA" id="ARBA00022692"/>
    </source>
</evidence>
<dbReference type="VEuPathDB" id="AmoebaDB:DICPUDRAFT_84795"/>
<feature type="transmembrane region" description="Helical" evidence="7">
    <location>
        <begin position="89"/>
        <end position="109"/>
    </location>
</feature>
<dbReference type="Gene3D" id="1.20.1250.20">
    <property type="entry name" value="MFS general substrate transporter like domains"/>
    <property type="match status" value="1"/>
</dbReference>
<evidence type="ECO:0000256" key="7">
    <source>
        <dbReference type="SAM" id="Phobius"/>
    </source>
</evidence>
<evidence type="ECO:0000256" key="2">
    <source>
        <dbReference type="ARBA" id="ARBA00007965"/>
    </source>
</evidence>
<dbReference type="GeneID" id="10506468"/>
<name>F1A3S0_DICPU</name>
<gene>
    <name evidence="8" type="ORF">DICPUDRAFT_84795</name>
</gene>
<dbReference type="KEGG" id="dpp:DICPUDRAFT_84795"/>
<dbReference type="PANTHER" id="PTHR10332:SF10">
    <property type="entry name" value="EQUILIBRATIVE NUCLEOSIDE TRANSPORTER 4"/>
    <property type="match status" value="1"/>
</dbReference>
<evidence type="ECO:0000313" key="9">
    <source>
        <dbReference type="Proteomes" id="UP000001064"/>
    </source>
</evidence>
<feature type="transmembrane region" description="Helical" evidence="7">
    <location>
        <begin position="227"/>
        <end position="248"/>
    </location>
</feature>
<sequence>MAGLTCSVLFPYSSVLSSLDYFSEIYPDYYTTSTLPFVYMFTIAATYCLVLRIHHKTKHHINIIGGFIVYIIVLIIVPFINLSSISGTIGSYIITVILICCTAFVDGFIQSSIMAIAGLFGPHYSIFCQIGYGLSGVISTTLRVIIKFSFPSAEESKKKGIIIFFSLSCLVIVFASLLFVYLLKSPIGKYIMKKDEDNQEGVNEESKEIDEKPQNQSPLKYVVLKNIHYNLILISLFTITLFIYPSFIYKIEFKDIRTDWYMVSIVAVYGVCDFIGRIFPMFLTKRITYKASIIWSITISRLVFVLLFFIQIYFKTFRIKPLVYILLILFGLTDGALSSICVSEPPKQVSRKYKELSGVVTSFAANIGLLIGSAVNLAVMLILF</sequence>
<protein>
    <recommendedName>
        <fullName evidence="10">Equilibrative nucleoside transporter</fullName>
    </recommendedName>
</protein>
<evidence type="ECO:0008006" key="10">
    <source>
        <dbReference type="Google" id="ProtNLM"/>
    </source>
</evidence>
<dbReference type="FunFam" id="1.20.1250.20:FF:001498">
    <property type="entry name" value="Uncharacterized protein"/>
    <property type="match status" value="1"/>
</dbReference>
<evidence type="ECO:0000256" key="5">
    <source>
        <dbReference type="ARBA" id="ARBA00022989"/>
    </source>
</evidence>
<keyword evidence="4 7" id="KW-0812">Transmembrane</keyword>
<feature type="transmembrane region" description="Helical" evidence="7">
    <location>
        <begin position="363"/>
        <end position="383"/>
    </location>
</feature>
<comment type="similarity">
    <text evidence="2">Belongs to the SLC29A/ENT transporter (TC 2.A.57) family.</text>
</comment>
<dbReference type="PRINTS" id="PR01130">
    <property type="entry name" value="DERENTRNSPRT"/>
</dbReference>
<feature type="transmembrane region" description="Helical" evidence="7">
    <location>
        <begin position="130"/>
        <end position="150"/>
    </location>
</feature>
<dbReference type="EMBL" id="GL871474">
    <property type="protein sequence ID" value="EGC29160.1"/>
    <property type="molecule type" value="Genomic_DNA"/>
</dbReference>
<feature type="transmembrane region" description="Helical" evidence="7">
    <location>
        <begin position="322"/>
        <end position="342"/>
    </location>
</feature>
<feature type="transmembrane region" description="Helical" evidence="7">
    <location>
        <begin position="63"/>
        <end position="83"/>
    </location>
</feature>
<dbReference type="InterPro" id="IPR002259">
    <property type="entry name" value="Eqnu_transpt"/>
</dbReference>
<dbReference type="GO" id="GO:0005886">
    <property type="term" value="C:plasma membrane"/>
    <property type="evidence" value="ECO:0000318"/>
    <property type="project" value="GO_Central"/>
</dbReference>
<dbReference type="OMA" id="MADAHTL"/>
<dbReference type="Pfam" id="PF01733">
    <property type="entry name" value="Nucleoside_tran"/>
    <property type="match status" value="1"/>
</dbReference>
<keyword evidence="5 7" id="KW-1133">Transmembrane helix</keyword>
<dbReference type="OrthoDB" id="1856718at2759"/>
<reference evidence="9" key="1">
    <citation type="journal article" date="2011" name="Genome Biol.">
        <title>Comparative genomics of the social amoebae Dictyostelium discoideum and Dictyostelium purpureum.</title>
        <authorList>
            <consortium name="US DOE Joint Genome Institute (JGI-PGF)"/>
            <person name="Sucgang R."/>
            <person name="Kuo A."/>
            <person name="Tian X."/>
            <person name="Salerno W."/>
            <person name="Parikh A."/>
            <person name="Feasley C.L."/>
            <person name="Dalin E."/>
            <person name="Tu H."/>
            <person name="Huang E."/>
            <person name="Barry K."/>
            <person name="Lindquist E."/>
            <person name="Shapiro H."/>
            <person name="Bruce D."/>
            <person name="Schmutz J."/>
            <person name="Salamov A."/>
            <person name="Fey P."/>
            <person name="Gaudet P."/>
            <person name="Anjard C."/>
            <person name="Babu M.M."/>
            <person name="Basu S."/>
            <person name="Bushmanova Y."/>
            <person name="van der Wel H."/>
            <person name="Katoh-Kurasawa M."/>
            <person name="Dinh C."/>
            <person name="Coutinho P.M."/>
            <person name="Saito T."/>
            <person name="Elias M."/>
            <person name="Schaap P."/>
            <person name="Kay R.R."/>
            <person name="Henrissat B."/>
            <person name="Eichinger L."/>
            <person name="Rivero F."/>
            <person name="Putnam N.H."/>
            <person name="West C.M."/>
            <person name="Loomis W.F."/>
            <person name="Chisholm R.L."/>
            <person name="Shaulsky G."/>
            <person name="Strassmann J.E."/>
            <person name="Queller D.C."/>
            <person name="Kuspa A."/>
            <person name="Grigoriev I.V."/>
        </authorList>
    </citation>
    <scope>NUCLEOTIDE SEQUENCE [LARGE SCALE GENOMIC DNA]</scope>
    <source>
        <strain evidence="9">QSDP1</strain>
    </source>
</reference>
<dbReference type="PANTHER" id="PTHR10332">
    <property type="entry name" value="EQUILIBRATIVE NUCLEOSIDE TRANSPORTER"/>
    <property type="match status" value="1"/>
</dbReference>
<comment type="subcellular location">
    <subcellularLocation>
        <location evidence="1">Membrane</location>
        <topology evidence="1">Multi-pass membrane protein</topology>
    </subcellularLocation>
</comment>
<feature type="transmembrane region" description="Helical" evidence="7">
    <location>
        <begin position="162"/>
        <end position="183"/>
    </location>
</feature>
<evidence type="ECO:0000256" key="1">
    <source>
        <dbReference type="ARBA" id="ARBA00004141"/>
    </source>
</evidence>
<keyword evidence="6 7" id="KW-0472">Membrane</keyword>
<keyword evidence="3" id="KW-0813">Transport</keyword>
<feature type="transmembrane region" description="Helical" evidence="7">
    <location>
        <begin position="34"/>
        <end position="51"/>
    </location>
</feature>
<feature type="transmembrane region" description="Helical" evidence="7">
    <location>
        <begin position="260"/>
        <end position="279"/>
    </location>
</feature>
<organism evidence="8 9">
    <name type="scientific">Dictyostelium purpureum</name>
    <name type="common">Slime mold</name>
    <dbReference type="NCBI Taxonomy" id="5786"/>
    <lineage>
        <taxon>Eukaryota</taxon>
        <taxon>Amoebozoa</taxon>
        <taxon>Evosea</taxon>
        <taxon>Eumycetozoa</taxon>
        <taxon>Dictyostelia</taxon>
        <taxon>Dictyosteliales</taxon>
        <taxon>Dictyosteliaceae</taxon>
        <taxon>Dictyostelium</taxon>
    </lineage>
</organism>
<accession>F1A3S0</accession>
<dbReference type="Proteomes" id="UP000001064">
    <property type="component" value="Unassembled WGS sequence"/>
</dbReference>
<evidence type="ECO:0000256" key="3">
    <source>
        <dbReference type="ARBA" id="ARBA00022448"/>
    </source>
</evidence>
<evidence type="ECO:0000313" key="8">
    <source>
        <dbReference type="EMBL" id="EGC29160.1"/>
    </source>
</evidence>
<dbReference type="AlphaFoldDB" id="F1A3S0"/>
<dbReference type="eggNOG" id="KOG1479">
    <property type="taxonomic scope" value="Eukaryota"/>
</dbReference>